<accession>A0A7W7SQ66</accession>
<dbReference type="RefSeq" id="WP_184534954.1">
    <property type="nucleotide sequence ID" value="NZ_JACHJW010000001.1"/>
</dbReference>
<name>A0A7W7SQ66_9ACTN</name>
<sequence>MRTDPRAAFDAMTREEQAKAFTVAGAEAIRSGADPARVVNARRGMYEAGGRLLTREATTRRGIGRPIRLMPEQIYRDARDRSETLRLLRLHGYII</sequence>
<dbReference type="AlphaFoldDB" id="A0A7W7SQ66"/>
<gene>
    <name evidence="1" type="ORF">FHR38_002675</name>
</gene>
<keyword evidence="2" id="KW-1185">Reference proteome</keyword>
<organism evidence="1 2">
    <name type="scientific">Micromonospora polyrhachis</name>
    <dbReference type="NCBI Taxonomy" id="1282883"/>
    <lineage>
        <taxon>Bacteria</taxon>
        <taxon>Bacillati</taxon>
        <taxon>Actinomycetota</taxon>
        <taxon>Actinomycetes</taxon>
        <taxon>Micromonosporales</taxon>
        <taxon>Micromonosporaceae</taxon>
        <taxon>Micromonospora</taxon>
    </lineage>
</organism>
<dbReference type="Proteomes" id="UP000578819">
    <property type="component" value="Unassembled WGS sequence"/>
</dbReference>
<dbReference type="EMBL" id="JACHJW010000001">
    <property type="protein sequence ID" value="MBB4958942.1"/>
    <property type="molecule type" value="Genomic_DNA"/>
</dbReference>
<evidence type="ECO:0000313" key="1">
    <source>
        <dbReference type="EMBL" id="MBB4958942.1"/>
    </source>
</evidence>
<evidence type="ECO:0000313" key="2">
    <source>
        <dbReference type="Proteomes" id="UP000578819"/>
    </source>
</evidence>
<reference evidence="1 2" key="1">
    <citation type="submission" date="2020-08" db="EMBL/GenBank/DDBJ databases">
        <title>Sequencing the genomes of 1000 actinobacteria strains.</title>
        <authorList>
            <person name="Klenk H.-P."/>
        </authorList>
    </citation>
    <scope>NUCLEOTIDE SEQUENCE [LARGE SCALE GENOMIC DNA]</scope>
    <source>
        <strain evidence="1 2">DSM 45886</strain>
    </source>
</reference>
<proteinExistence type="predicted"/>
<comment type="caution">
    <text evidence="1">The sequence shown here is derived from an EMBL/GenBank/DDBJ whole genome shotgun (WGS) entry which is preliminary data.</text>
</comment>
<protein>
    <submittedName>
        <fullName evidence="1">Uncharacterized protein</fullName>
    </submittedName>
</protein>